<evidence type="ECO:0000256" key="1">
    <source>
        <dbReference type="SAM" id="MobiDB-lite"/>
    </source>
</evidence>
<reference evidence="2" key="1">
    <citation type="submission" date="2024-05" db="EMBL/GenBank/DDBJ databases">
        <title>Draft genome assemblies of 36 bacteria isolated from hibernating arctic ground squirrels.</title>
        <authorList>
            <person name="McKee H."/>
            <person name="Mullen L."/>
            <person name="Drown D.M."/>
            <person name="Duddleston K.N."/>
        </authorList>
    </citation>
    <scope>NUCLEOTIDE SEQUENCE</scope>
    <source>
        <strain evidence="2">AN1007</strain>
    </source>
</reference>
<gene>
    <name evidence="2" type="ORF">ABXS70_16220</name>
</gene>
<feature type="compositionally biased region" description="Polar residues" evidence="1">
    <location>
        <begin position="33"/>
        <end position="42"/>
    </location>
</feature>
<name>A0AAU8N9M0_9BACL</name>
<organism evidence="2">
    <name type="scientific">Paenibacillus sp. AN1007</name>
    <dbReference type="NCBI Taxonomy" id="3151385"/>
    <lineage>
        <taxon>Bacteria</taxon>
        <taxon>Bacillati</taxon>
        <taxon>Bacillota</taxon>
        <taxon>Bacilli</taxon>
        <taxon>Bacillales</taxon>
        <taxon>Paenibacillaceae</taxon>
        <taxon>Paenibacillus</taxon>
    </lineage>
</organism>
<protein>
    <submittedName>
        <fullName evidence="2">Uncharacterized protein</fullName>
    </submittedName>
</protein>
<proteinExistence type="predicted"/>
<accession>A0AAU8N9M0</accession>
<sequence length="72" mass="7962">MTNRSFDRCCLRISSIEVLRGLKSEDKGERSASAESISSPPQQRFIGEALGQRASKDEGQQQNGGLRFSVLF</sequence>
<dbReference type="EMBL" id="CP159992">
    <property type="protein sequence ID" value="XCP92794.1"/>
    <property type="molecule type" value="Genomic_DNA"/>
</dbReference>
<evidence type="ECO:0000313" key="2">
    <source>
        <dbReference type="EMBL" id="XCP92794.1"/>
    </source>
</evidence>
<feature type="region of interest" description="Disordered" evidence="1">
    <location>
        <begin position="24"/>
        <end position="72"/>
    </location>
</feature>
<dbReference type="AlphaFoldDB" id="A0AAU8N9M0"/>
<dbReference type="RefSeq" id="WP_342555275.1">
    <property type="nucleotide sequence ID" value="NZ_CP159992.1"/>
</dbReference>